<reference evidence="1" key="1">
    <citation type="submission" date="2016-10" db="EMBL/GenBank/DDBJ databases">
        <title>Sequence of Gallionella enrichment culture.</title>
        <authorList>
            <person name="Poehlein A."/>
            <person name="Muehling M."/>
            <person name="Daniel R."/>
        </authorList>
    </citation>
    <scope>NUCLEOTIDE SEQUENCE</scope>
</reference>
<dbReference type="AlphaFoldDB" id="A0A1J5QD94"/>
<accession>A0A1J5QD94</accession>
<evidence type="ECO:0000313" key="1">
    <source>
        <dbReference type="EMBL" id="OIQ73933.1"/>
    </source>
</evidence>
<comment type="caution">
    <text evidence="1">The sequence shown here is derived from an EMBL/GenBank/DDBJ whole genome shotgun (WGS) entry which is preliminary data.</text>
</comment>
<name>A0A1J5QD94_9ZZZZ</name>
<gene>
    <name evidence="1" type="ORF">GALL_444240</name>
</gene>
<proteinExistence type="predicted"/>
<organism evidence="1">
    <name type="scientific">mine drainage metagenome</name>
    <dbReference type="NCBI Taxonomy" id="410659"/>
    <lineage>
        <taxon>unclassified sequences</taxon>
        <taxon>metagenomes</taxon>
        <taxon>ecological metagenomes</taxon>
    </lineage>
</organism>
<protein>
    <submittedName>
        <fullName evidence="1">Uncharacterized protein</fullName>
    </submittedName>
</protein>
<dbReference type="EMBL" id="MLJW01002685">
    <property type="protein sequence ID" value="OIQ73933.1"/>
    <property type="molecule type" value="Genomic_DNA"/>
</dbReference>
<sequence>MLAWPDMPTWLPSSLTLPPTPVALEASREHALSVLSPSSTISPPCTDSPVALITPVLLTTRSSAFFTCPALRATLWLAWMLPLLPMLA</sequence>